<accession>A0A7W6IIW0</accession>
<dbReference type="InterPro" id="IPR021327">
    <property type="entry name" value="DUF2934"/>
</dbReference>
<dbReference type="RefSeq" id="WP_183309281.1">
    <property type="nucleotide sequence ID" value="NZ_JACIEW010000001.1"/>
</dbReference>
<comment type="caution">
    <text evidence="2">The sequence shown here is derived from an EMBL/GenBank/DDBJ whole genome shotgun (WGS) entry which is preliminary data.</text>
</comment>
<organism evidence="2 3">
    <name type="scientific">Devosia subaequoris</name>
    <dbReference type="NCBI Taxonomy" id="395930"/>
    <lineage>
        <taxon>Bacteria</taxon>
        <taxon>Pseudomonadati</taxon>
        <taxon>Pseudomonadota</taxon>
        <taxon>Alphaproteobacteria</taxon>
        <taxon>Hyphomicrobiales</taxon>
        <taxon>Devosiaceae</taxon>
        <taxon>Devosia</taxon>
    </lineage>
</organism>
<keyword evidence="3" id="KW-1185">Reference proteome</keyword>
<dbReference type="AlphaFoldDB" id="A0A7W6IIW0"/>
<evidence type="ECO:0000313" key="3">
    <source>
        <dbReference type="Proteomes" id="UP000547011"/>
    </source>
</evidence>
<feature type="compositionally biased region" description="Basic residues" evidence="1">
    <location>
        <begin position="43"/>
        <end position="59"/>
    </location>
</feature>
<protein>
    <recommendedName>
        <fullName evidence="4">DUF2934 domain-containing protein</fullName>
    </recommendedName>
</protein>
<proteinExistence type="predicted"/>
<evidence type="ECO:0008006" key="4">
    <source>
        <dbReference type="Google" id="ProtNLM"/>
    </source>
</evidence>
<feature type="region of interest" description="Disordered" evidence="1">
    <location>
        <begin position="38"/>
        <end position="59"/>
    </location>
</feature>
<dbReference type="Pfam" id="PF11154">
    <property type="entry name" value="DUF2934"/>
    <property type="match status" value="1"/>
</dbReference>
<dbReference type="Proteomes" id="UP000547011">
    <property type="component" value="Unassembled WGS sequence"/>
</dbReference>
<sequence>MHEQVQRRAYAMWEADGRPEGQDQAYWFKAVSEIASEAAKSIKPPRKRAARNKKVSKAA</sequence>
<name>A0A7W6IIW0_9HYPH</name>
<evidence type="ECO:0000256" key="1">
    <source>
        <dbReference type="SAM" id="MobiDB-lite"/>
    </source>
</evidence>
<evidence type="ECO:0000313" key="2">
    <source>
        <dbReference type="EMBL" id="MBB4050463.1"/>
    </source>
</evidence>
<gene>
    <name evidence="2" type="ORF">GGR20_000081</name>
</gene>
<reference evidence="2 3" key="1">
    <citation type="submission" date="2020-08" db="EMBL/GenBank/DDBJ databases">
        <title>Genomic Encyclopedia of Type Strains, Phase IV (KMG-IV): sequencing the most valuable type-strain genomes for metagenomic binning, comparative biology and taxonomic classification.</title>
        <authorList>
            <person name="Goeker M."/>
        </authorList>
    </citation>
    <scope>NUCLEOTIDE SEQUENCE [LARGE SCALE GENOMIC DNA]</scope>
    <source>
        <strain evidence="2 3">DSM 23447</strain>
    </source>
</reference>
<dbReference type="EMBL" id="JACIEW010000001">
    <property type="protein sequence ID" value="MBB4050463.1"/>
    <property type="molecule type" value="Genomic_DNA"/>
</dbReference>